<reference evidence="8" key="1">
    <citation type="submission" date="2025-08" db="UniProtKB">
        <authorList>
            <consortium name="RefSeq"/>
        </authorList>
    </citation>
    <scope>IDENTIFICATION</scope>
</reference>
<proteinExistence type="predicted"/>
<feature type="transmembrane region" description="Helical" evidence="5">
    <location>
        <begin position="144"/>
        <end position="174"/>
    </location>
</feature>
<feature type="transmembrane region" description="Helical" evidence="5">
    <location>
        <begin position="195"/>
        <end position="215"/>
    </location>
</feature>
<dbReference type="Pfam" id="PF10324">
    <property type="entry name" value="7TM_GPCR_Srw"/>
    <property type="match status" value="1"/>
</dbReference>
<dbReference type="InterPro" id="IPR017452">
    <property type="entry name" value="GPCR_Rhodpsn_7TM"/>
</dbReference>
<feature type="transmembrane region" description="Helical" evidence="5">
    <location>
        <begin position="300"/>
        <end position="322"/>
    </location>
</feature>
<keyword evidence="4 5" id="KW-0472">Membrane</keyword>
<dbReference type="PANTHER" id="PTHR46273">
    <property type="entry name" value="MYOSUPPRESSIN RECEPTOR 1, ISOFORM B-RELATED"/>
    <property type="match status" value="1"/>
</dbReference>
<evidence type="ECO:0000256" key="2">
    <source>
        <dbReference type="ARBA" id="ARBA00022692"/>
    </source>
</evidence>
<dbReference type="CDD" id="cd14978">
    <property type="entry name" value="7tmA_FMRFamide_R-like"/>
    <property type="match status" value="1"/>
</dbReference>
<dbReference type="Gene3D" id="1.20.1070.10">
    <property type="entry name" value="Rhodopsin 7-helix transmembrane proteins"/>
    <property type="match status" value="1"/>
</dbReference>
<evidence type="ECO:0000313" key="7">
    <source>
        <dbReference type="Proteomes" id="UP000694888"/>
    </source>
</evidence>
<keyword evidence="8" id="KW-0675">Receptor</keyword>
<feature type="transmembrane region" description="Helical" evidence="5">
    <location>
        <begin position="69"/>
        <end position="91"/>
    </location>
</feature>
<dbReference type="Proteomes" id="UP000694888">
    <property type="component" value="Unplaced"/>
</dbReference>
<organism evidence="7 8">
    <name type="scientific">Aplysia californica</name>
    <name type="common">California sea hare</name>
    <dbReference type="NCBI Taxonomy" id="6500"/>
    <lineage>
        <taxon>Eukaryota</taxon>
        <taxon>Metazoa</taxon>
        <taxon>Spiralia</taxon>
        <taxon>Lophotrochozoa</taxon>
        <taxon>Mollusca</taxon>
        <taxon>Gastropoda</taxon>
        <taxon>Heterobranchia</taxon>
        <taxon>Euthyneura</taxon>
        <taxon>Tectipleura</taxon>
        <taxon>Aplysiida</taxon>
        <taxon>Aplysioidea</taxon>
        <taxon>Aplysiidae</taxon>
        <taxon>Aplysia</taxon>
    </lineage>
</organism>
<gene>
    <name evidence="8" type="primary">LOC101864353</name>
</gene>
<dbReference type="GeneID" id="101864353"/>
<dbReference type="RefSeq" id="XP_012945709.1">
    <property type="nucleotide sequence ID" value="XM_013090255.2"/>
</dbReference>
<evidence type="ECO:0000256" key="4">
    <source>
        <dbReference type="ARBA" id="ARBA00023136"/>
    </source>
</evidence>
<keyword evidence="3 5" id="KW-1133">Transmembrane helix</keyword>
<dbReference type="InterPro" id="IPR053219">
    <property type="entry name" value="GPCR_Dmsr-1"/>
</dbReference>
<keyword evidence="7" id="KW-1185">Reference proteome</keyword>
<dbReference type="PROSITE" id="PS50262">
    <property type="entry name" value="G_PROTEIN_RECEP_F1_2"/>
    <property type="match status" value="1"/>
</dbReference>
<evidence type="ECO:0000256" key="5">
    <source>
        <dbReference type="SAM" id="Phobius"/>
    </source>
</evidence>
<dbReference type="PANTHER" id="PTHR46273:SF4">
    <property type="entry name" value="AT19640P"/>
    <property type="match status" value="1"/>
</dbReference>
<feature type="transmembrane region" description="Helical" evidence="5">
    <location>
        <begin position="103"/>
        <end position="124"/>
    </location>
</feature>
<evidence type="ECO:0000259" key="6">
    <source>
        <dbReference type="PROSITE" id="PS50262"/>
    </source>
</evidence>
<dbReference type="SUPFAM" id="SSF81321">
    <property type="entry name" value="Family A G protein-coupled receptor-like"/>
    <property type="match status" value="1"/>
</dbReference>
<protein>
    <submittedName>
        <fullName evidence="8">Sex peptide receptor</fullName>
    </submittedName>
</protein>
<feature type="transmembrane region" description="Helical" evidence="5">
    <location>
        <begin position="342"/>
        <end position="358"/>
    </location>
</feature>
<comment type="subcellular location">
    <subcellularLocation>
        <location evidence="1">Membrane</location>
    </subcellularLocation>
</comment>
<keyword evidence="2 5" id="KW-0812">Transmembrane</keyword>
<dbReference type="InterPro" id="IPR019427">
    <property type="entry name" value="7TM_GPCR_serpentine_rcpt_Srw"/>
</dbReference>
<name>A0ABM1ADP6_APLCA</name>
<dbReference type="PRINTS" id="PR00237">
    <property type="entry name" value="GPCRRHODOPSN"/>
</dbReference>
<evidence type="ECO:0000256" key="3">
    <source>
        <dbReference type="ARBA" id="ARBA00022989"/>
    </source>
</evidence>
<evidence type="ECO:0000313" key="8">
    <source>
        <dbReference type="RefSeq" id="XP_012945709.1"/>
    </source>
</evidence>
<evidence type="ECO:0000256" key="1">
    <source>
        <dbReference type="ARBA" id="ARBA00004370"/>
    </source>
</evidence>
<feature type="domain" description="G-protein coupled receptors family 1 profile" evidence="6">
    <location>
        <begin position="84"/>
        <end position="355"/>
    </location>
</feature>
<feature type="transmembrane region" description="Helical" evidence="5">
    <location>
        <begin position="251"/>
        <end position="279"/>
    </location>
</feature>
<sequence>MLNSTPNVTLGSATSSLQQAAHHVFESTSVLILPQDNSSDYPTDGLQHGDFFPPPTGPLLNFHEWFLKVHGYASVVVCVFGIFTNVFNITVLMARDMRTATNYLLTFLAVSDILTMLPYIPYTIHFYCPTTNPYETPWKYSYGWILYMLIVINLAATTHTISIWLAVTLAAFRFNQIRSPCPSGPLARKKRIRQVKVATLIIYVTSIVALIPNYINNEIEPVPLWGNYSAYGLKEKKLGSPQDDVFVFANVLTYAVLAKIIPCILILVFSGSLLYHMAVKTARRRQRLSANRQHASTTRMLLVVLVLFVITELPQGIMFILIATVPGFYHNVYYQLGDLTDFVALLNNAVNFILYCLMSQQFRDKFFAIYIKPLCERRRTVITSTSELLILREHVPRTVTTTTHEDNLTQNMKV</sequence>
<dbReference type="InterPro" id="IPR000276">
    <property type="entry name" value="GPCR_Rhodpsn"/>
</dbReference>
<accession>A0ABM1ADP6</accession>